<gene>
    <name evidence="1" type="ORF">NLI96_g7704</name>
</gene>
<evidence type="ECO:0000313" key="1">
    <source>
        <dbReference type="EMBL" id="KAJ3481366.1"/>
    </source>
</evidence>
<dbReference type="EMBL" id="JANAWD010000325">
    <property type="protein sequence ID" value="KAJ3481366.1"/>
    <property type="molecule type" value="Genomic_DNA"/>
</dbReference>
<dbReference type="Proteomes" id="UP001212997">
    <property type="component" value="Unassembled WGS sequence"/>
</dbReference>
<protein>
    <submittedName>
        <fullName evidence="1">Uncharacterized protein</fullName>
    </submittedName>
</protein>
<organism evidence="1 2">
    <name type="scientific">Meripilus lineatus</name>
    <dbReference type="NCBI Taxonomy" id="2056292"/>
    <lineage>
        <taxon>Eukaryota</taxon>
        <taxon>Fungi</taxon>
        <taxon>Dikarya</taxon>
        <taxon>Basidiomycota</taxon>
        <taxon>Agaricomycotina</taxon>
        <taxon>Agaricomycetes</taxon>
        <taxon>Polyporales</taxon>
        <taxon>Meripilaceae</taxon>
        <taxon>Meripilus</taxon>
    </lineage>
</organism>
<dbReference type="AlphaFoldDB" id="A0AAD5YGZ5"/>
<sequence>MPSTPPIRVDATRGYCTISPTLIPFIFKHFSRALSEPKLGSSSLLSSSRSPCALNAHIQSWTRLKATPSCNNVQGSFKCSRSHSSFTAKLKLTYKSNRHMLSYWSPTSTRLMTGVPTSCG</sequence>
<comment type="caution">
    <text evidence="1">The sequence shown here is derived from an EMBL/GenBank/DDBJ whole genome shotgun (WGS) entry which is preliminary data.</text>
</comment>
<name>A0AAD5YGZ5_9APHY</name>
<keyword evidence="2" id="KW-1185">Reference proteome</keyword>
<reference evidence="1" key="1">
    <citation type="submission" date="2022-07" db="EMBL/GenBank/DDBJ databases">
        <title>Genome Sequence of Physisporinus lineatus.</title>
        <authorList>
            <person name="Buettner E."/>
        </authorList>
    </citation>
    <scope>NUCLEOTIDE SEQUENCE</scope>
    <source>
        <strain evidence="1">VT162</strain>
    </source>
</reference>
<proteinExistence type="predicted"/>
<accession>A0AAD5YGZ5</accession>
<evidence type="ECO:0000313" key="2">
    <source>
        <dbReference type="Proteomes" id="UP001212997"/>
    </source>
</evidence>